<name>A0AAV3YN11_9GAST</name>
<keyword evidence="2" id="KW-1185">Reference proteome</keyword>
<protein>
    <submittedName>
        <fullName evidence="1">Uncharacterized protein</fullName>
    </submittedName>
</protein>
<organism evidence="1 2">
    <name type="scientific">Plakobranchus ocellatus</name>
    <dbReference type="NCBI Taxonomy" id="259542"/>
    <lineage>
        <taxon>Eukaryota</taxon>
        <taxon>Metazoa</taxon>
        <taxon>Spiralia</taxon>
        <taxon>Lophotrochozoa</taxon>
        <taxon>Mollusca</taxon>
        <taxon>Gastropoda</taxon>
        <taxon>Heterobranchia</taxon>
        <taxon>Euthyneura</taxon>
        <taxon>Panpulmonata</taxon>
        <taxon>Sacoglossa</taxon>
        <taxon>Placobranchoidea</taxon>
        <taxon>Plakobranchidae</taxon>
        <taxon>Plakobranchus</taxon>
    </lineage>
</organism>
<reference evidence="1 2" key="1">
    <citation type="journal article" date="2021" name="Elife">
        <title>Chloroplast acquisition without the gene transfer in kleptoplastic sea slugs, Plakobranchus ocellatus.</title>
        <authorList>
            <person name="Maeda T."/>
            <person name="Takahashi S."/>
            <person name="Yoshida T."/>
            <person name="Shimamura S."/>
            <person name="Takaki Y."/>
            <person name="Nagai Y."/>
            <person name="Toyoda A."/>
            <person name="Suzuki Y."/>
            <person name="Arimoto A."/>
            <person name="Ishii H."/>
            <person name="Satoh N."/>
            <person name="Nishiyama T."/>
            <person name="Hasebe M."/>
            <person name="Maruyama T."/>
            <person name="Minagawa J."/>
            <person name="Obokata J."/>
            <person name="Shigenobu S."/>
        </authorList>
    </citation>
    <scope>NUCLEOTIDE SEQUENCE [LARGE SCALE GENOMIC DNA]</scope>
</reference>
<gene>
    <name evidence="1" type="ORF">PoB_001030700</name>
</gene>
<sequence>MATVHPVGWAATAAQKRYYVYGCKHDVHVPPATHAVGASHAVGARPGSGALLQMRGRLPPAHEIEQRFLCRAATFKTLWEMV</sequence>
<evidence type="ECO:0000313" key="2">
    <source>
        <dbReference type="Proteomes" id="UP000735302"/>
    </source>
</evidence>
<dbReference type="Proteomes" id="UP000735302">
    <property type="component" value="Unassembled WGS sequence"/>
</dbReference>
<accession>A0AAV3YN11</accession>
<proteinExistence type="predicted"/>
<comment type="caution">
    <text evidence="1">The sequence shown here is derived from an EMBL/GenBank/DDBJ whole genome shotgun (WGS) entry which is preliminary data.</text>
</comment>
<dbReference type="AlphaFoldDB" id="A0AAV3YN11"/>
<evidence type="ECO:0000313" key="1">
    <source>
        <dbReference type="EMBL" id="GFN83801.1"/>
    </source>
</evidence>
<dbReference type="EMBL" id="BLXT01001235">
    <property type="protein sequence ID" value="GFN83801.1"/>
    <property type="molecule type" value="Genomic_DNA"/>
</dbReference>